<evidence type="ECO:0000256" key="2">
    <source>
        <dbReference type="ARBA" id="ARBA00022679"/>
    </source>
</evidence>
<dbReference type="AlphaFoldDB" id="A0A420WAN3"/>
<proteinExistence type="predicted"/>
<dbReference type="SUPFAM" id="SSF53756">
    <property type="entry name" value="UDP-Glycosyltransferase/glycogen phosphorylase"/>
    <property type="match status" value="1"/>
</dbReference>
<name>A0A420WAN3_9PROT</name>
<accession>A0A420WAN3</accession>
<dbReference type="PANTHER" id="PTHR30160:SF7">
    <property type="entry name" value="ADP-HEPTOSE--LPS HEPTOSYLTRANSFERASE 2"/>
    <property type="match status" value="1"/>
</dbReference>
<dbReference type="GO" id="GO:0008713">
    <property type="term" value="F:ADP-heptose-lipopolysaccharide heptosyltransferase activity"/>
    <property type="evidence" value="ECO:0007669"/>
    <property type="project" value="TreeGrafter"/>
</dbReference>
<dbReference type="InterPro" id="IPR051199">
    <property type="entry name" value="LPS_LOS_Heptosyltrfase"/>
</dbReference>
<keyword evidence="1" id="KW-0328">Glycosyltransferase</keyword>
<dbReference type="CDD" id="cd03789">
    <property type="entry name" value="GT9_LPS_heptosyltransferase"/>
    <property type="match status" value="1"/>
</dbReference>
<dbReference type="OrthoDB" id="9797795at2"/>
<organism evidence="3 4">
    <name type="scientific">Oceanibaculum indicum</name>
    <dbReference type="NCBI Taxonomy" id="526216"/>
    <lineage>
        <taxon>Bacteria</taxon>
        <taxon>Pseudomonadati</taxon>
        <taxon>Pseudomonadota</taxon>
        <taxon>Alphaproteobacteria</taxon>
        <taxon>Rhodospirillales</taxon>
        <taxon>Oceanibaculaceae</taxon>
        <taxon>Oceanibaculum</taxon>
    </lineage>
</organism>
<dbReference type="RefSeq" id="WP_121221794.1">
    <property type="nucleotide sequence ID" value="NZ_RBIG01000004.1"/>
</dbReference>
<sequence length="319" mass="34503">MNLLFITSNRVGDAILSMGLLSALSARYPKARITVACGPLPAPLFAHHPGVVRVLPVVKRRHGLHWLKLWRQVAGTFWYMAVDLRNSVIGYLLPRLWLIRLGRHRPDRHVVEEEAALIGEAVPTPPRLYLSTAHQKAAAAILPAGQPVLALGPAANWLGKQWPAERFIDLAKRLTAPGAPLQGAAILVTAGAHERDVAQPVLDAFADQQTIDFIGADLPSTAAALARCRLYVGNDSGLMHMSAAVGTPTLGLFGPTDDRRYRPWGEQCDFVRAPQGWRELIAAVDSGAVPGDRLMDGVTVEMAQDTAERLLARTGQADG</sequence>
<dbReference type="EMBL" id="RBIG01000004">
    <property type="protein sequence ID" value="RKQ68057.1"/>
    <property type="molecule type" value="Genomic_DNA"/>
</dbReference>
<gene>
    <name evidence="3" type="ORF">BCL74_3375</name>
</gene>
<evidence type="ECO:0000256" key="1">
    <source>
        <dbReference type="ARBA" id="ARBA00022676"/>
    </source>
</evidence>
<dbReference type="GO" id="GO:0009244">
    <property type="term" value="P:lipopolysaccharide core region biosynthetic process"/>
    <property type="evidence" value="ECO:0007669"/>
    <property type="project" value="TreeGrafter"/>
</dbReference>
<dbReference type="Pfam" id="PF01075">
    <property type="entry name" value="Glyco_transf_9"/>
    <property type="match status" value="1"/>
</dbReference>
<reference evidence="3 4" key="1">
    <citation type="submission" date="2018-10" db="EMBL/GenBank/DDBJ databases">
        <title>Comparative analysis of microorganisms from saline springs in Andes Mountain Range, Colombia.</title>
        <authorList>
            <person name="Rubin E."/>
        </authorList>
    </citation>
    <scope>NUCLEOTIDE SEQUENCE [LARGE SCALE GENOMIC DNA]</scope>
    <source>
        <strain evidence="3 4">USBA 36</strain>
    </source>
</reference>
<dbReference type="GO" id="GO:0005829">
    <property type="term" value="C:cytosol"/>
    <property type="evidence" value="ECO:0007669"/>
    <property type="project" value="TreeGrafter"/>
</dbReference>
<protein>
    <submittedName>
        <fullName evidence="3">ADP-heptose:LPS heptosyltransferase</fullName>
    </submittedName>
</protein>
<dbReference type="Gene3D" id="3.40.50.2000">
    <property type="entry name" value="Glycogen Phosphorylase B"/>
    <property type="match status" value="2"/>
</dbReference>
<dbReference type="InterPro" id="IPR002201">
    <property type="entry name" value="Glyco_trans_9"/>
</dbReference>
<dbReference type="Proteomes" id="UP000277424">
    <property type="component" value="Unassembled WGS sequence"/>
</dbReference>
<dbReference type="PANTHER" id="PTHR30160">
    <property type="entry name" value="TETRAACYLDISACCHARIDE 4'-KINASE-RELATED"/>
    <property type="match status" value="1"/>
</dbReference>
<keyword evidence="2 3" id="KW-0808">Transferase</keyword>
<evidence type="ECO:0000313" key="3">
    <source>
        <dbReference type="EMBL" id="RKQ68057.1"/>
    </source>
</evidence>
<comment type="caution">
    <text evidence="3">The sequence shown here is derived from an EMBL/GenBank/DDBJ whole genome shotgun (WGS) entry which is preliminary data.</text>
</comment>
<evidence type="ECO:0000313" key="4">
    <source>
        <dbReference type="Proteomes" id="UP000277424"/>
    </source>
</evidence>